<evidence type="ECO:0000256" key="2">
    <source>
        <dbReference type="SAM" id="Phobius"/>
    </source>
</evidence>
<dbReference type="KEGG" id="cqi:110729478"/>
<dbReference type="Gramene" id="AUR62021112-RA">
    <property type="protein sequence ID" value="AUR62021112-RA:cds"/>
    <property type="gene ID" value="AUR62021112"/>
</dbReference>
<accession>A0A803M061</accession>
<sequence>MKTLAIFHQQPICITKPSLWDQRSQPFYSTTINNHHSLYTSSWKLHAQSKGFGGANDSIQKKANAPKKGSSQDNKEEEDDDDKIPSVVFDRMVRRILTSVGVPMVIGVLLLKLFDILKEKQLWDVPIWVPFLTTFVFFGSSVLGVPYGSLSTSWDAEKKGSLLGIEEAKQNWDEMWKDEENKN</sequence>
<feature type="region of interest" description="Disordered" evidence="1">
    <location>
        <begin position="52"/>
        <end position="82"/>
    </location>
</feature>
<name>A0A803M061_CHEQI</name>
<keyword evidence="2" id="KW-1133">Transmembrane helix</keyword>
<keyword evidence="2" id="KW-0472">Membrane</keyword>
<dbReference type="GeneID" id="110729478"/>
<dbReference type="AlphaFoldDB" id="A0A803M061"/>
<organism evidence="3 4">
    <name type="scientific">Chenopodium quinoa</name>
    <name type="common">Quinoa</name>
    <dbReference type="NCBI Taxonomy" id="63459"/>
    <lineage>
        <taxon>Eukaryota</taxon>
        <taxon>Viridiplantae</taxon>
        <taxon>Streptophyta</taxon>
        <taxon>Embryophyta</taxon>
        <taxon>Tracheophyta</taxon>
        <taxon>Spermatophyta</taxon>
        <taxon>Magnoliopsida</taxon>
        <taxon>eudicotyledons</taxon>
        <taxon>Gunneridae</taxon>
        <taxon>Pentapetalae</taxon>
        <taxon>Caryophyllales</taxon>
        <taxon>Chenopodiaceae</taxon>
        <taxon>Chenopodioideae</taxon>
        <taxon>Atripliceae</taxon>
        <taxon>Chenopodium</taxon>
    </lineage>
</organism>
<dbReference type="PANTHER" id="PTHR34575:SF6">
    <property type="entry name" value="EXPRESSED PROTEIN"/>
    <property type="match status" value="1"/>
</dbReference>
<dbReference type="EnsemblPlants" id="AUR62021112-RA">
    <property type="protein sequence ID" value="AUR62021112-RA:cds"/>
    <property type="gene ID" value="AUR62021112"/>
</dbReference>
<protein>
    <submittedName>
        <fullName evidence="3">Uncharacterized protein</fullName>
    </submittedName>
</protein>
<evidence type="ECO:0000313" key="3">
    <source>
        <dbReference type="EnsemblPlants" id="AUR62021112-RA:cds"/>
    </source>
</evidence>
<feature type="transmembrane region" description="Helical" evidence="2">
    <location>
        <begin position="96"/>
        <end position="114"/>
    </location>
</feature>
<proteinExistence type="predicted"/>
<reference evidence="3" key="2">
    <citation type="submission" date="2021-03" db="UniProtKB">
        <authorList>
            <consortium name="EnsemblPlants"/>
        </authorList>
    </citation>
    <scope>IDENTIFICATION</scope>
</reference>
<keyword evidence="4" id="KW-1185">Reference proteome</keyword>
<dbReference type="Pfam" id="PF11947">
    <property type="entry name" value="DUF3464"/>
    <property type="match status" value="1"/>
</dbReference>
<dbReference type="InterPro" id="IPR021855">
    <property type="entry name" value="PAM68-like"/>
</dbReference>
<dbReference type="OrthoDB" id="678088at2759"/>
<reference evidence="3" key="1">
    <citation type="journal article" date="2017" name="Nature">
        <title>The genome of Chenopodium quinoa.</title>
        <authorList>
            <person name="Jarvis D.E."/>
            <person name="Ho Y.S."/>
            <person name="Lightfoot D.J."/>
            <person name="Schmoeckel S.M."/>
            <person name="Li B."/>
            <person name="Borm T.J.A."/>
            <person name="Ohyanagi H."/>
            <person name="Mineta K."/>
            <person name="Michell C.T."/>
            <person name="Saber N."/>
            <person name="Kharbatia N.M."/>
            <person name="Rupper R.R."/>
            <person name="Sharp A.R."/>
            <person name="Dally N."/>
            <person name="Boughton B.A."/>
            <person name="Woo Y.H."/>
            <person name="Gao G."/>
            <person name="Schijlen E.G.W.M."/>
            <person name="Guo X."/>
            <person name="Momin A.A."/>
            <person name="Negrao S."/>
            <person name="Al-Babili S."/>
            <person name="Gehring C."/>
            <person name="Roessner U."/>
            <person name="Jung C."/>
            <person name="Murphy K."/>
            <person name="Arold S.T."/>
            <person name="Gojobori T."/>
            <person name="van der Linden C.G."/>
            <person name="van Loo E.N."/>
            <person name="Jellen E.N."/>
            <person name="Maughan P.J."/>
            <person name="Tester M."/>
        </authorList>
    </citation>
    <scope>NUCLEOTIDE SEQUENCE [LARGE SCALE GENOMIC DNA]</scope>
    <source>
        <strain evidence="3">cv. PI 614886</strain>
    </source>
</reference>
<evidence type="ECO:0000256" key="1">
    <source>
        <dbReference type="SAM" id="MobiDB-lite"/>
    </source>
</evidence>
<evidence type="ECO:0000313" key="4">
    <source>
        <dbReference type="Proteomes" id="UP000596660"/>
    </source>
</evidence>
<feature type="transmembrane region" description="Helical" evidence="2">
    <location>
        <begin position="126"/>
        <end position="150"/>
    </location>
</feature>
<dbReference type="Proteomes" id="UP000596660">
    <property type="component" value="Unplaced"/>
</dbReference>
<dbReference type="PANTHER" id="PTHR34575">
    <property type="entry name" value="PROTEIN PAM68, CHLOROPLASTIC"/>
    <property type="match status" value="1"/>
</dbReference>
<keyword evidence="2" id="KW-0812">Transmembrane</keyword>
<dbReference type="RefSeq" id="XP_021764904.1">
    <property type="nucleotide sequence ID" value="XM_021909212.1"/>
</dbReference>
<gene>
    <name evidence="3" type="primary">LOC110729478</name>
</gene>
<dbReference type="OMA" id="GIFSTSW"/>